<dbReference type="PROSITE" id="PS51998">
    <property type="entry name" value="DEK_C"/>
    <property type="match status" value="1"/>
</dbReference>
<dbReference type="Gramene" id="Kaladp1221s0030.4.v1.1">
    <property type="protein sequence ID" value="Kaladp1221s0030.4.v1.1"/>
    <property type="gene ID" value="Kaladp1221s0030.v1.1"/>
</dbReference>
<feature type="compositionally biased region" description="Basic and acidic residues" evidence="7">
    <location>
        <begin position="92"/>
        <end position="162"/>
    </location>
</feature>
<dbReference type="Gene3D" id="1.10.10.60">
    <property type="entry name" value="Homeodomain-like"/>
    <property type="match status" value="1"/>
</dbReference>
<dbReference type="EnsemblPlants" id="Kaladp1221s0030.3.v1.1">
    <property type="protein sequence ID" value="Kaladp1221s0030.3.v1.1"/>
    <property type="gene ID" value="Kaladp1221s0030.v1.1"/>
</dbReference>
<keyword evidence="6" id="KW-0539">Nucleus</keyword>
<dbReference type="Gramene" id="Kaladp1221s0030.7.v1.1">
    <property type="protein sequence ID" value="Kaladp1221s0030.7.v1.1"/>
    <property type="gene ID" value="Kaladp1221s0030.v1.1"/>
</dbReference>
<protein>
    <recommendedName>
        <fullName evidence="8">DEK-C domain-containing protein</fullName>
    </recommendedName>
</protein>
<dbReference type="GO" id="GO:0005730">
    <property type="term" value="C:nucleolus"/>
    <property type="evidence" value="ECO:0007669"/>
    <property type="project" value="UniProtKB-SubCell"/>
</dbReference>
<dbReference type="GO" id="GO:0042393">
    <property type="term" value="F:histone binding"/>
    <property type="evidence" value="ECO:0007669"/>
    <property type="project" value="TreeGrafter"/>
</dbReference>
<dbReference type="EnsemblPlants" id="Kaladp1221s0030.1.v1.1">
    <property type="protein sequence ID" value="Kaladp1221s0030.1.v1.1"/>
    <property type="gene ID" value="Kaladp1221s0030.v1.1"/>
</dbReference>
<feature type="region of interest" description="Disordered" evidence="7">
    <location>
        <begin position="373"/>
        <end position="429"/>
    </location>
</feature>
<dbReference type="SUPFAM" id="SSF109715">
    <property type="entry name" value="DEK C-terminal domain"/>
    <property type="match status" value="1"/>
</dbReference>
<evidence type="ECO:0000256" key="5">
    <source>
        <dbReference type="ARBA" id="ARBA00023163"/>
    </source>
</evidence>
<dbReference type="FunFam" id="1.10.10.60:FF:000220">
    <property type="entry name" value="DEK domain-containing chromatin associated protein"/>
    <property type="match status" value="1"/>
</dbReference>
<keyword evidence="3" id="KW-0805">Transcription regulation</keyword>
<evidence type="ECO:0000313" key="10">
    <source>
        <dbReference type="Proteomes" id="UP000594263"/>
    </source>
</evidence>
<evidence type="ECO:0000256" key="2">
    <source>
        <dbReference type="ARBA" id="ARBA00022853"/>
    </source>
</evidence>
<dbReference type="Gramene" id="Kaladp1221s0030.2.v1.1">
    <property type="protein sequence ID" value="Kaladp1221s0030.2.v1.1"/>
    <property type="gene ID" value="Kaladp1221s0030.v1.1"/>
</dbReference>
<dbReference type="InterPro" id="IPR014876">
    <property type="entry name" value="DEK_C"/>
</dbReference>
<feature type="compositionally biased region" description="Basic and acidic residues" evidence="7">
    <location>
        <begin position="402"/>
        <end position="411"/>
    </location>
</feature>
<sequence>MGEGDVLIVQPAADMTISEDKILETVISDETKGAGNKETTEAPMDEVASEEKQATNNLGEMQLDNPPAKGLDVIGEKLKGNLNIVNIEDSEEEKRLKKQPDEKGVGTEKSMTLEKVDIVTKEGKSLDPTKENGEASEIVKGELKNENESERKDDSEDKRDGVVDPNEMSARSGYVQVSEQYCVEDKRQKKSGQETSDGKNMNGKSKDSVNKIGQEPKAVAASSFAIDRPVRDRKSVERLVAVIERDPSKDFHIEKGNGTALKDIPNVAYKLSRKKSDDTLKLLHSILFSRRGKAADIKNHISKFSGFVWHGNEEKQKLKIKEKLEKCFKEKLFEFCDILDITVASKANVKKDEVVSLLLEFLVSPHATTDEILAEKEESSKGKKRKRVDQGTPRNATVKTQKKQENTDRTGGKTNSAETEDEAAEDTKEIEDVVLDGGLTVDIPNAKVSTEEVPKISMTDARLSGSEDRTDEDTKQKKRKRTHKKDEADHVKTSNVTSNSKKTNGTPGGKTKKTTSSKKNSPSSKTTPCNSMQPKIDADGGGRPKVSSRKQKDLKAVKEKIVASSKEKVGKEVSKGKEKTTEKQVKPTDEKLREETCKILKEVDFNTATFTDILKILAERFKVDLTPRKSDIKLIIQEELTKLADEDEGEDCEEVPQKA</sequence>
<dbReference type="PANTHER" id="PTHR13468">
    <property type="entry name" value="DEK PROTEIN"/>
    <property type="match status" value="1"/>
</dbReference>
<feature type="compositionally biased region" description="Low complexity" evidence="7">
    <location>
        <begin position="517"/>
        <end position="528"/>
    </location>
</feature>
<feature type="compositionally biased region" description="Basic and acidic residues" evidence="7">
    <location>
        <begin position="550"/>
        <end position="591"/>
    </location>
</feature>
<reference evidence="9" key="1">
    <citation type="submission" date="2021-01" db="UniProtKB">
        <authorList>
            <consortium name="EnsemblPlants"/>
        </authorList>
    </citation>
    <scope>IDENTIFICATION</scope>
</reference>
<keyword evidence="5" id="KW-0804">Transcription</keyword>
<evidence type="ECO:0000256" key="6">
    <source>
        <dbReference type="ARBA" id="ARBA00023242"/>
    </source>
</evidence>
<feature type="domain" description="DEK-C" evidence="8">
    <location>
        <begin position="586"/>
        <end position="641"/>
    </location>
</feature>
<evidence type="ECO:0000256" key="4">
    <source>
        <dbReference type="ARBA" id="ARBA00023125"/>
    </source>
</evidence>
<dbReference type="Proteomes" id="UP000594263">
    <property type="component" value="Unplaced"/>
</dbReference>
<dbReference type="GO" id="GO:0006325">
    <property type="term" value="P:chromatin organization"/>
    <property type="evidence" value="ECO:0007669"/>
    <property type="project" value="UniProtKB-KW"/>
</dbReference>
<accession>A0A7N0VL13</accession>
<evidence type="ECO:0000259" key="8">
    <source>
        <dbReference type="PROSITE" id="PS51998"/>
    </source>
</evidence>
<feature type="region of interest" description="Disordered" evidence="7">
    <location>
        <begin position="450"/>
        <end position="591"/>
    </location>
</feature>
<evidence type="ECO:0000256" key="7">
    <source>
        <dbReference type="SAM" id="MobiDB-lite"/>
    </source>
</evidence>
<evidence type="ECO:0000313" key="9">
    <source>
        <dbReference type="EnsemblPlants" id="Kaladp1221s0030.4.v1.1"/>
    </source>
</evidence>
<name>A0A7N0VL13_KALFE</name>
<dbReference type="EnsemblPlants" id="Kaladp1221s0030.7.v1.1">
    <property type="protein sequence ID" value="Kaladp1221s0030.7.v1.1"/>
    <property type="gene ID" value="Kaladp1221s0030.v1.1"/>
</dbReference>
<keyword evidence="2" id="KW-0156">Chromatin regulator</keyword>
<dbReference type="GO" id="GO:0003677">
    <property type="term" value="F:DNA binding"/>
    <property type="evidence" value="ECO:0007669"/>
    <property type="project" value="UniProtKB-KW"/>
</dbReference>
<dbReference type="Gramene" id="Kaladp1221s0030.3.v1.1">
    <property type="protein sequence ID" value="Kaladp1221s0030.3.v1.1"/>
    <property type="gene ID" value="Kaladp1221s0030.v1.1"/>
</dbReference>
<dbReference type="InterPro" id="IPR044198">
    <property type="entry name" value="DEK"/>
</dbReference>
<dbReference type="GO" id="GO:2000779">
    <property type="term" value="P:regulation of double-strand break repair"/>
    <property type="evidence" value="ECO:0007669"/>
    <property type="project" value="TreeGrafter"/>
</dbReference>
<feature type="compositionally biased region" description="Polar residues" evidence="7">
    <location>
        <begin position="193"/>
        <end position="203"/>
    </location>
</feature>
<dbReference type="EnsemblPlants" id="Kaladp1221s0030.2.v1.1">
    <property type="protein sequence ID" value="Kaladp1221s0030.2.v1.1"/>
    <property type="gene ID" value="Kaladp1221s0030.v1.1"/>
</dbReference>
<dbReference type="Gramene" id="Kaladp1221s0030.1.v1.1">
    <property type="protein sequence ID" value="Kaladp1221s0030.1.v1.1"/>
    <property type="gene ID" value="Kaladp1221s0030.v1.1"/>
</dbReference>
<keyword evidence="10" id="KW-1185">Reference proteome</keyword>
<dbReference type="PANTHER" id="PTHR13468:SF22">
    <property type="entry name" value="DEK DOMAIN-CONTAINING CHROMATIN-ASSOCIATED PROTEIN 3"/>
    <property type="match status" value="1"/>
</dbReference>
<dbReference type="EnsemblPlants" id="Kaladp1221s0030.4.v1.1">
    <property type="protein sequence ID" value="Kaladp1221s0030.4.v1.1"/>
    <property type="gene ID" value="Kaladp1221s0030.v1.1"/>
</dbReference>
<dbReference type="Pfam" id="PF08766">
    <property type="entry name" value="DEK_C"/>
    <property type="match status" value="1"/>
</dbReference>
<organism evidence="9 10">
    <name type="scientific">Kalanchoe fedtschenkoi</name>
    <name type="common">Lavender scallops</name>
    <name type="synonym">South American air plant</name>
    <dbReference type="NCBI Taxonomy" id="63787"/>
    <lineage>
        <taxon>Eukaryota</taxon>
        <taxon>Viridiplantae</taxon>
        <taxon>Streptophyta</taxon>
        <taxon>Embryophyta</taxon>
        <taxon>Tracheophyta</taxon>
        <taxon>Spermatophyta</taxon>
        <taxon>Magnoliopsida</taxon>
        <taxon>eudicotyledons</taxon>
        <taxon>Gunneridae</taxon>
        <taxon>Pentapetalae</taxon>
        <taxon>Saxifragales</taxon>
        <taxon>Crassulaceae</taxon>
        <taxon>Kalanchoe</taxon>
    </lineage>
</organism>
<feature type="region of interest" description="Disordered" evidence="7">
    <location>
        <begin position="27"/>
        <end position="209"/>
    </location>
</feature>
<keyword evidence="4" id="KW-0238">DNA-binding</keyword>
<comment type="subcellular location">
    <subcellularLocation>
        <location evidence="1">Nucleus</location>
        <location evidence="1">Nucleolus</location>
    </subcellularLocation>
</comment>
<evidence type="ECO:0000256" key="1">
    <source>
        <dbReference type="ARBA" id="ARBA00004604"/>
    </source>
</evidence>
<proteinExistence type="predicted"/>
<evidence type="ECO:0000256" key="3">
    <source>
        <dbReference type="ARBA" id="ARBA00023015"/>
    </source>
</evidence>
<dbReference type="AlphaFoldDB" id="A0A7N0VL13"/>
<dbReference type="OMA" id="TKDEGHA"/>
<feature type="compositionally biased region" description="Basic and acidic residues" evidence="7">
    <location>
        <begin position="465"/>
        <end position="475"/>
    </location>
</feature>